<dbReference type="AlphaFoldDB" id="A0A2P6N1E0"/>
<dbReference type="Proteomes" id="UP000241769">
    <property type="component" value="Unassembled WGS sequence"/>
</dbReference>
<dbReference type="OrthoDB" id="2538135at2759"/>
<dbReference type="InParanoid" id="A0A2P6N1E0"/>
<evidence type="ECO:0000313" key="2">
    <source>
        <dbReference type="Proteomes" id="UP000241769"/>
    </source>
</evidence>
<accession>A0A2P6N1E0</accession>
<proteinExistence type="predicted"/>
<gene>
    <name evidence="1" type="ORF">PROFUN_07728</name>
</gene>
<protein>
    <submittedName>
        <fullName evidence="1">Uncharacterized protein</fullName>
    </submittedName>
</protein>
<keyword evidence="2" id="KW-1185">Reference proteome</keyword>
<evidence type="ECO:0000313" key="1">
    <source>
        <dbReference type="EMBL" id="PRP77786.1"/>
    </source>
</evidence>
<name>A0A2P6N1E0_9EUKA</name>
<dbReference type="EMBL" id="MDYQ01000254">
    <property type="protein sequence ID" value="PRP77786.1"/>
    <property type="molecule type" value="Genomic_DNA"/>
</dbReference>
<reference evidence="1 2" key="1">
    <citation type="journal article" date="2018" name="Genome Biol. Evol.">
        <title>Multiple Roots of Fruiting Body Formation in Amoebozoa.</title>
        <authorList>
            <person name="Hillmann F."/>
            <person name="Forbes G."/>
            <person name="Novohradska S."/>
            <person name="Ferling I."/>
            <person name="Riege K."/>
            <person name="Groth M."/>
            <person name="Westermann M."/>
            <person name="Marz M."/>
            <person name="Spaller T."/>
            <person name="Winckler T."/>
            <person name="Schaap P."/>
            <person name="Glockner G."/>
        </authorList>
    </citation>
    <scope>NUCLEOTIDE SEQUENCE [LARGE SCALE GENOMIC DNA]</scope>
    <source>
        <strain evidence="1 2">Jena</strain>
    </source>
</reference>
<sequence>MAFSHDVDGNSERGDLLQFDTNNRWHNCMLVYRLNTRQGLTIEYRKHVQDARDLTSVAIWKEIILTERRSKSPPDSELRPFETEEYVPQTADINPPSLRVKTPEDIALLQSAFSKRLETIISPEVMPLMARAWALVESKILNLRGFVTDDQKAVMREAYQKTFDSQVQFASLNPAPTIIWNVNMHILFVNQPFKLFVDWDSTSLPTTICTTFVNMMSPPTARVIKYSARMVLDSQLSLVNVRMGFRSPNSEEERFKEGNALLTIKRDQIGLPEMFVCQIIPDPPMRDEPSSVSELLNSGLLAPGEEKLYK</sequence>
<comment type="caution">
    <text evidence="1">The sequence shown here is derived from an EMBL/GenBank/DDBJ whole genome shotgun (WGS) entry which is preliminary data.</text>
</comment>
<organism evidence="1 2">
    <name type="scientific">Planoprotostelium fungivorum</name>
    <dbReference type="NCBI Taxonomy" id="1890364"/>
    <lineage>
        <taxon>Eukaryota</taxon>
        <taxon>Amoebozoa</taxon>
        <taxon>Evosea</taxon>
        <taxon>Variosea</taxon>
        <taxon>Cavosteliida</taxon>
        <taxon>Cavosteliaceae</taxon>
        <taxon>Planoprotostelium</taxon>
    </lineage>
</organism>